<comment type="similarity">
    <text evidence="2">Belongs to the acyltransferase 3 family.</text>
</comment>
<dbReference type="Proteomes" id="UP001172055">
    <property type="component" value="Unassembled WGS sequence"/>
</dbReference>
<gene>
    <name evidence="5" type="ORF">QWY14_07750</name>
</gene>
<proteinExistence type="inferred from homology"/>
<feature type="transmembrane region" description="Helical" evidence="3">
    <location>
        <begin position="232"/>
        <end position="250"/>
    </location>
</feature>
<keyword evidence="3" id="KW-0812">Transmembrane</keyword>
<keyword evidence="3" id="KW-1133">Transmembrane helix</keyword>
<dbReference type="EMBL" id="JAUJWV010000001">
    <property type="protein sequence ID" value="MDN7241683.1"/>
    <property type="molecule type" value="Genomic_DNA"/>
</dbReference>
<feature type="transmembrane region" description="Helical" evidence="3">
    <location>
        <begin position="144"/>
        <end position="166"/>
    </location>
</feature>
<comment type="subcellular location">
    <subcellularLocation>
        <location evidence="1">Membrane</location>
    </subcellularLocation>
</comment>
<evidence type="ECO:0000256" key="1">
    <source>
        <dbReference type="ARBA" id="ARBA00004370"/>
    </source>
</evidence>
<feature type="transmembrane region" description="Helical" evidence="3">
    <location>
        <begin position="84"/>
        <end position="103"/>
    </location>
</feature>
<evidence type="ECO:0000259" key="4">
    <source>
        <dbReference type="Pfam" id="PF01757"/>
    </source>
</evidence>
<keyword evidence="6" id="KW-1185">Reference proteome</keyword>
<dbReference type="InterPro" id="IPR002656">
    <property type="entry name" value="Acyl_transf_3_dom"/>
</dbReference>
<feature type="transmembrane region" description="Helical" evidence="3">
    <location>
        <begin position="270"/>
        <end position="293"/>
    </location>
</feature>
<dbReference type="RefSeq" id="WP_301723284.1">
    <property type="nucleotide sequence ID" value="NZ_JAUJWV010000001.1"/>
</dbReference>
<evidence type="ECO:0000256" key="3">
    <source>
        <dbReference type="SAM" id="Phobius"/>
    </source>
</evidence>
<dbReference type="GO" id="GO:0016746">
    <property type="term" value="F:acyltransferase activity"/>
    <property type="evidence" value="ECO:0007669"/>
    <property type="project" value="UniProtKB-KW"/>
</dbReference>
<evidence type="ECO:0000313" key="5">
    <source>
        <dbReference type="EMBL" id="MDN7241683.1"/>
    </source>
</evidence>
<organism evidence="5 6">
    <name type="scientific">Planococcus shixiaomingii</name>
    <dbReference type="NCBI Taxonomy" id="3058393"/>
    <lineage>
        <taxon>Bacteria</taxon>
        <taxon>Bacillati</taxon>
        <taxon>Bacillota</taxon>
        <taxon>Bacilli</taxon>
        <taxon>Bacillales</taxon>
        <taxon>Caryophanaceae</taxon>
        <taxon>Planococcus</taxon>
    </lineage>
</organism>
<sequence>MHKRIVELDSLRGIAALTVVVTHLKNMGLPIPEEWMTTPLRILWAGHEAVILFFILSGFVLTFPFMKNKKVNYPEFMIKRFFRIYIPFIVAILFSLVLKRLFFTESIRELGWANKFWTIDITQNEFFHHFLLITNYNTDMLDPVIWSLVHEMRISLIFPFLVVIILKINWKNSLLMAFAFSVIGAMMHTTELGISNGYLNSYARSVHYIAMFIIGSLMAIHMDTIVNSFKRLNGFVKVSILIIGICSYTLQVNLGQYIQTPYLLFIREWFIAVGSCIFIIASIGMPSVSAFLSLKISEFFGKISYSLYLYHVPILVALLYVFHGKLSLWAIFVIGLILTVVVSYLSWKYVENNAITMGRYIAKKVVTRKTKTVASQKLS</sequence>
<dbReference type="InterPro" id="IPR050879">
    <property type="entry name" value="Acyltransferase_3"/>
</dbReference>
<keyword evidence="3" id="KW-0472">Membrane</keyword>
<feature type="domain" description="Acyltransferase 3" evidence="4">
    <location>
        <begin position="6"/>
        <end position="346"/>
    </location>
</feature>
<keyword evidence="5" id="KW-0012">Acyltransferase</keyword>
<feature type="transmembrane region" description="Helical" evidence="3">
    <location>
        <begin position="328"/>
        <end position="347"/>
    </location>
</feature>
<accession>A0ABT8N1C8</accession>
<comment type="caution">
    <text evidence="5">The sequence shown here is derived from an EMBL/GenBank/DDBJ whole genome shotgun (WGS) entry which is preliminary data.</text>
</comment>
<keyword evidence="5" id="KW-0808">Transferase</keyword>
<evidence type="ECO:0000256" key="2">
    <source>
        <dbReference type="ARBA" id="ARBA00007400"/>
    </source>
</evidence>
<feature type="transmembrane region" description="Helical" evidence="3">
    <location>
        <begin position="202"/>
        <end position="220"/>
    </location>
</feature>
<protein>
    <submittedName>
        <fullName evidence="5">Acyltransferase</fullName>
        <ecNumber evidence="5">2.3.-.-</ecNumber>
    </submittedName>
</protein>
<dbReference type="Pfam" id="PF01757">
    <property type="entry name" value="Acyl_transf_3"/>
    <property type="match status" value="1"/>
</dbReference>
<feature type="transmembrane region" description="Helical" evidence="3">
    <location>
        <begin position="173"/>
        <end position="190"/>
    </location>
</feature>
<dbReference type="PANTHER" id="PTHR23028">
    <property type="entry name" value="ACETYLTRANSFERASE"/>
    <property type="match status" value="1"/>
</dbReference>
<dbReference type="EC" id="2.3.-.-" evidence="5"/>
<feature type="transmembrane region" description="Helical" evidence="3">
    <location>
        <begin position="305"/>
        <end position="322"/>
    </location>
</feature>
<evidence type="ECO:0000313" key="6">
    <source>
        <dbReference type="Proteomes" id="UP001172055"/>
    </source>
</evidence>
<feature type="transmembrane region" description="Helical" evidence="3">
    <location>
        <begin position="42"/>
        <end position="63"/>
    </location>
</feature>
<name>A0ABT8N1C8_9BACL</name>
<reference evidence="5 6" key="1">
    <citation type="submission" date="2023-06" db="EMBL/GenBank/DDBJ databases">
        <title>Novel species in genus Planococcus.</title>
        <authorList>
            <person name="Ning S."/>
        </authorList>
    </citation>
    <scope>NUCLEOTIDE SEQUENCE [LARGE SCALE GENOMIC DNA]</scope>
    <source>
        <strain evidence="5 6">N028</strain>
    </source>
</reference>